<proteinExistence type="predicted"/>
<dbReference type="AlphaFoldDB" id="A0A4Y8ZV88"/>
<organism evidence="1 2">
    <name type="scientific">Sphingomonas parva</name>
    <dbReference type="NCBI Taxonomy" id="2555898"/>
    <lineage>
        <taxon>Bacteria</taxon>
        <taxon>Pseudomonadati</taxon>
        <taxon>Pseudomonadota</taxon>
        <taxon>Alphaproteobacteria</taxon>
        <taxon>Sphingomonadales</taxon>
        <taxon>Sphingomonadaceae</taxon>
        <taxon>Sphingomonas</taxon>
    </lineage>
</organism>
<dbReference type="OrthoDB" id="9897273at2"/>
<evidence type="ECO:0000313" key="1">
    <source>
        <dbReference type="EMBL" id="TFI59938.1"/>
    </source>
</evidence>
<reference evidence="1 2" key="1">
    <citation type="submission" date="2019-03" db="EMBL/GenBank/DDBJ databases">
        <title>Genome sequence of Sphingomonas sp. 17J27-24.</title>
        <authorList>
            <person name="Kim M."/>
            <person name="Maeng S."/>
            <person name="Sathiyaraj S."/>
        </authorList>
    </citation>
    <scope>NUCLEOTIDE SEQUENCE [LARGE SCALE GENOMIC DNA]</scope>
    <source>
        <strain evidence="1 2">17J27-24</strain>
    </source>
</reference>
<gene>
    <name evidence="1" type="ORF">E2493_01420</name>
</gene>
<accession>A0A4Y8ZV88</accession>
<dbReference type="Proteomes" id="UP000298213">
    <property type="component" value="Unassembled WGS sequence"/>
</dbReference>
<name>A0A4Y8ZV88_9SPHN</name>
<comment type="caution">
    <text evidence="1">The sequence shown here is derived from an EMBL/GenBank/DDBJ whole genome shotgun (WGS) entry which is preliminary data.</text>
</comment>
<sequence>MLRAILIILALVILVLIGMTATGWLTWFQSPNGQTTTLQPKVNDLDVGTTTANVQVPTVGTTTKQVDVPTVTVDNGAQPSAQ</sequence>
<protein>
    <submittedName>
        <fullName evidence="1">Uncharacterized protein</fullName>
    </submittedName>
</protein>
<dbReference type="RefSeq" id="WP_135082985.1">
    <property type="nucleotide sequence ID" value="NZ_SPDV01000002.1"/>
</dbReference>
<evidence type="ECO:0000313" key="2">
    <source>
        <dbReference type="Proteomes" id="UP000298213"/>
    </source>
</evidence>
<dbReference type="EMBL" id="SPDV01000002">
    <property type="protein sequence ID" value="TFI59938.1"/>
    <property type="molecule type" value="Genomic_DNA"/>
</dbReference>
<keyword evidence="2" id="KW-1185">Reference proteome</keyword>